<keyword evidence="2" id="KW-1185">Reference proteome</keyword>
<evidence type="ECO:0000313" key="2">
    <source>
        <dbReference type="Proteomes" id="UP001154252"/>
    </source>
</evidence>
<dbReference type="AlphaFoldDB" id="A0A9W4KM86"/>
<evidence type="ECO:0000313" key="1">
    <source>
        <dbReference type="EMBL" id="CAG8909683.1"/>
    </source>
</evidence>
<dbReference type="Proteomes" id="UP001154252">
    <property type="component" value="Unassembled WGS sequence"/>
</dbReference>
<protein>
    <submittedName>
        <fullName evidence="1">Uncharacterized protein</fullName>
    </submittedName>
</protein>
<dbReference type="OrthoDB" id="4298889at2759"/>
<sequence length="92" mass="10402">MTGTKKPPRMPQGFRAWYDRLVHMVHHSESEIPAPVVAHIEQPFSPGLPHLNPSDMTLPQTEKAFNIKQADGYQSWQFPSIHVPLPAEFGNC</sequence>
<gene>
    <name evidence="1" type="ORF">PEGY_LOCUS10479</name>
</gene>
<comment type="caution">
    <text evidence="1">The sequence shown here is derived from an EMBL/GenBank/DDBJ whole genome shotgun (WGS) entry which is preliminary data.</text>
</comment>
<name>A0A9W4KM86_9EURO</name>
<dbReference type="EMBL" id="CAJVRC010000903">
    <property type="protein sequence ID" value="CAG8909683.1"/>
    <property type="molecule type" value="Genomic_DNA"/>
</dbReference>
<proteinExistence type="predicted"/>
<organism evidence="1 2">
    <name type="scientific">Penicillium egyptiacum</name>
    <dbReference type="NCBI Taxonomy" id="1303716"/>
    <lineage>
        <taxon>Eukaryota</taxon>
        <taxon>Fungi</taxon>
        <taxon>Dikarya</taxon>
        <taxon>Ascomycota</taxon>
        <taxon>Pezizomycotina</taxon>
        <taxon>Eurotiomycetes</taxon>
        <taxon>Eurotiomycetidae</taxon>
        <taxon>Eurotiales</taxon>
        <taxon>Aspergillaceae</taxon>
        <taxon>Penicillium</taxon>
    </lineage>
</organism>
<accession>A0A9W4KM86</accession>
<reference evidence="1" key="1">
    <citation type="submission" date="2021-07" db="EMBL/GenBank/DDBJ databases">
        <authorList>
            <person name="Branca A.L. A."/>
        </authorList>
    </citation>
    <scope>NUCLEOTIDE SEQUENCE</scope>
</reference>